<dbReference type="PANTHER" id="PTHR22850">
    <property type="entry name" value="WD40 REPEAT FAMILY"/>
    <property type="match status" value="1"/>
</dbReference>
<reference evidence="5" key="1">
    <citation type="submission" date="2014-05" db="EMBL/GenBank/DDBJ databases">
        <title>The transcriptome of the halophilic microalga Tetraselmis sp. GSL018 isolated from the Great Salt Lake, Utah.</title>
        <authorList>
            <person name="Jinkerson R.E."/>
            <person name="D'Adamo S."/>
            <person name="Posewitz M.C."/>
        </authorList>
    </citation>
    <scope>NUCLEOTIDE SEQUENCE</scope>
    <source>
        <strain evidence="5">GSL018</strain>
    </source>
</reference>
<dbReference type="InterPro" id="IPR015943">
    <property type="entry name" value="WD40/YVTN_repeat-like_dom_sf"/>
</dbReference>
<dbReference type="PROSITE" id="PS00678">
    <property type="entry name" value="WD_REPEATS_1"/>
    <property type="match status" value="1"/>
</dbReference>
<keyword evidence="1 3" id="KW-0853">WD repeat</keyword>
<dbReference type="PROSITE" id="PS50082">
    <property type="entry name" value="WD_REPEATS_2"/>
    <property type="match status" value="2"/>
</dbReference>
<evidence type="ECO:0000256" key="1">
    <source>
        <dbReference type="ARBA" id="ARBA00022574"/>
    </source>
</evidence>
<dbReference type="Gene3D" id="2.130.10.10">
    <property type="entry name" value="YVTN repeat-like/Quinoprotein amine dehydrogenase"/>
    <property type="match status" value="1"/>
</dbReference>
<gene>
    <name evidence="5" type="ORF">TSPGSL018_27555</name>
</gene>
<feature type="region of interest" description="Disordered" evidence="4">
    <location>
        <begin position="1"/>
        <end position="29"/>
    </location>
</feature>
<dbReference type="EMBL" id="GBEZ01011961">
    <property type="protein sequence ID" value="JAC73879.1"/>
    <property type="molecule type" value="Transcribed_RNA"/>
</dbReference>
<dbReference type="InterPro" id="IPR036322">
    <property type="entry name" value="WD40_repeat_dom_sf"/>
</dbReference>
<organism evidence="5">
    <name type="scientific">Tetraselmis sp. GSL018</name>
    <dbReference type="NCBI Taxonomy" id="582737"/>
    <lineage>
        <taxon>Eukaryota</taxon>
        <taxon>Viridiplantae</taxon>
        <taxon>Chlorophyta</taxon>
        <taxon>core chlorophytes</taxon>
        <taxon>Chlorodendrophyceae</taxon>
        <taxon>Chlorodendrales</taxon>
        <taxon>Chlorodendraceae</taxon>
        <taxon>Tetraselmis</taxon>
    </lineage>
</organism>
<sequence>MSTEPHKESVRTPQSGKKRARKSGKTREPLSLQGLLYEHLDLIQLENSSATLEWISDAGDGPGEMNRFLLGTYDTKSPEEHLLVTSVRPLDPTDNQQPSDPKNSKEGWLRVDRQWIHKGDVNRARVSPQNRAIVATISSTGDVNLFDISESSTATGPKCVLDGHSEEGYGLAWCPTEEGRLLTSSDDSSIYLWDVKGGSCTSRVAMFSRHDMPVGDVSWSPGNPSIFASAGDDQRLLLWDTREEGRSPVLECGDLHDSAINCVAFHTAEDQLIATGAADGAVGLFDSRNPKALLYVLSNHQGQVYQLGWHPQRPNILASAAGAPPPVDDIAMPPELLFAHDAHENGVRDFGWSPRGDTLASVDGGQQMHILRPRVLRTQDKTAGAPEGLA</sequence>
<dbReference type="PROSITE" id="PS50294">
    <property type="entry name" value="WD_REPEATS_REGION"/>
    <property type="match status" value="2"/>
</dbReference>
<dbReference type="AlphaFoldDB" id="A0A061RSY0"/>
<dbReference type="SUPFAM" id="SSF50978">
    <property type="entry name" value="WD40 repeat-like"/>
    <property type="match status" value="1"/>
</dbReference>
<dbReference type="InterPro" id="IPR050459">
    <property type="entry name" value="WD_repeat_RBAP46/RBAP48/MSI1"/>
</dbReference>
<evidence type="ECO:0000313" key="5">
    <source>
        <dbReference type="EMBL" id="JAC73879.1"/>
    </source>
</evidence>
<evidence type="ECO:0000256" key="4">
    <source>
        <dbReference type="SAM" id="MobiDB-lite"/>
    </source>
</evidence>
<proteinExistence type="predicted"/>
<evidence type="ECO:0000256" key="2">
    <source>
        <dbReference type="ARBA" id="ARBA00022737"/>
    </source>
</evidence>
<feature type="compositionally biased region" description="Basic and acidic residues" evidence="4">
    <location>
        <begin position="1"/>
        <end position="10"/>
    </location>
</feature>
<dbReference type="InterPro" id="IPR001680">
    <property type="entry name" value="WD40_rpt"/>
</dbReference>
<dbReference type="InterPro" id="IPR019775">
    <property type="entry name" value="WD40_repeat_CS"/>
</dbReference>
<keyword evidence="2" id="KW-0677">Repeat</keyword>
<feature type="repeat" description="WD" evidence="3">
    <location>
        <begin position="161"/>
        <end position="203"/>
    </location>
</feature>
<protein>
    <submittedName>
        <fullName evidence="5">Histone-binding protein rbbp7-like isoform x2</fullName>
    </submittedName>
</protein>
<feature type="repeat" description="WD" evidence="3">
    <location>
        <begin position="207"/>
        <end position="242"/>
    </location>
</feature>
<accession>A0A061RSY0</accession>
<dbReference type="SMART" id="SM00320">
    <property type="entry name" value="WD40"/>
    <property type="match status" value="6"/>
</dbReference>
<dbReference type="Pfam" id="PF00400">
    <property type="entry name" value="WD40"/>
    <property type="match status" value="3"/>
</dbReference>
<name>A0A061RSY0_9CHLO</name>
<evidence type="ECO:0000256" key="3">
    <source>
        <dbReference type="PROSITE-ProRule" id="PRU00221"/>
    </source>
</evidence>
<feature type="region of interest" description="Disordered" evidence="4">
    <location>
        <begin position="87"/>
        <end position="107"/>
    </location>
</feature>